<organism evidence="2 3">
    <name type="scientific">Electrophorus voltai</name>
    <dbReference type="NCBI Taxonomy" id="2609070"/>
    <lineage>
        <taxon>Eukaryota</taxon>
        <taxon>Metazoa</taxon>
        <taxon>Chordata</taxon>
        <taxon>Craniata</taxon>
        <taxon>Vertebrata</taxon>
        <taxon>Euteleostomi</taxon>
        <taxon>Actinopterygii</taxon>
        <taxon>Neopterygii</taxon>
        <taxon>Teleostei</taxon>
        <taxon>Ostariophysi</taxon>
        <taxon>Gymnotiformes</taxon>
        <taxon>Gymnotoidei</taxon>
        <taxon>Gymnotidae</taxon>
        <taxon>Electrophorus</taxon>
    </lineage>
</organism>
<evidence type="ECO:0000313" key="2">
    <source>
        <dbReference type="EMBL" id="KAK1800729.1"/>
    </source>
</evidence>
<accession>A0AAD8ZJT4</accession>
<proteinExistence type="predicted"/>
<protein>
    <submittedName>
        <fullName evidence="2">Uncharacterized protein</fullName>
    </submittedName>
</protein>
<dbReference type="Proteomes" id="UP001239994">
    <property type="component" value="Unassembled WGS sequence"/>
</dbReference>
<dbReference type="AlphaFoldDB" id="A0AAD8ZJT4"/>
<reference evidence="2" key="1">
    <citation type="submission" date="2023-03" db="EMBL/GenBank/DDBJ databases">
        <title>Electrophorus voltai genome.</title>
        <authorList>
            <person name="Bian C."/>
        </authorList>
    </citation>
    <scope>NUCLEOTIDE SEQUENCE</scope>
    <source>
        <strain evidence="2">CB-2022</strain>
        <tissue evidence="2">Muscle</tissue>
    </source>
</reference>
<feature type="compositionally biased region" description="Basic and acidic residues" evidence="1">
    <location>
        <begin position="147"/>
        <end position="162"/>
    </location>
</feature>
<gene>
    <name evidence="2" type="ORF">P4O66_005921</name>
</gene>
<feature type="region of interest" description="Disordered" evidence="1">
    <location>
        <begin position="136"/>
        <end position="230"/>
    </location>
</feature>
<keyword evidence="3" id="KW-1185">Reference proteome</keyword>
<dbReference type="EMBL" id="JAROKS010000010">
    <property type="protein sequence ID" value="KAK1800729.1"/>
    <property type="molecule type" value="Genomic_DNA"/>
</dbReference>
<sequence>AEVSPCPGHAVLCPTLNVVTRGALDPLAPPCPAHGSPCINHMSSTEQKVSASSVCHPVTHSHPPKTPQQAVEVGRVLYSLPSARAQPEGGDVRWVGVCDAISLACFQFKPTKSETQPQLPPVSFAAPFAVAKPFFKGPSLSRHPPRARTEEVAQEPQRERHPMQIRKQGAADTLASKSPPPPPRTKSGCRLAMGGGGFRKPPRSVECIGKRRTSGPEHAFQEGALHGRSN</sequence>
<comment type="caution">
    <text evidence="2">The sequence shown here is derived from an EMBL/GenBank/DDBJ whole genome shotgun (WGS) entry which is preliminary data.</text>
</comment>
<name>A0AAD8ZJT4_9TELE</name>
<evidence type="ECO:0000256" key="1">
    <source>
        <dbReference type="SAM" id="MobiDB-lite"/>
    </source>
</evidence>
<evidence type="ECO:0000313" key="3">
    <source>
        <dbReference type="Proteomes" id="UP001239994"/>
    </source>
</evidence>
<feature type="non-terminal residue" evidence="2">
    <location>
        <position position="230"/>
    </location>
</feature>